<dbReference type="EMBL" id="LAVV01011316">
    <property type="protein sequence ID" value="KNZ47932.1"/>
    <property type="molecule type" value="Genomic_DNA"/>
</dbReference>
<evidence type="ECO:0000313" key="1">
    <source>
        <dbReference type="EMBL" id="KNZ47932.1"/>
    </source>
</evidence>
<gene>
    <name evidence="1" type="ORF">VP01_6037g1</name>
</gene>
<accession>A0A0L6UI54</accession>
<comment type="caution">
    <text evidence="1">The sequence shown here is derived from an EMBL/GenBank/DDBJ whole genome shotgun (WGS) entry which is preliminary data.</text>
</comment>
<dbReference type="Proteomes" id="UP000037035">
    <property type="component" value="Unassembled WGS sequence"/>
</dbReference>
<name>A0A0L6UI54_9BASI</name>
<dbReference type="OrthoDB" id="10534729at2759"/>
<sequence>MHWREVISLGGLKVRIVHLWLATVANFLDPKSRHVSQWDQIDSRLDLLRQQPTNYTKQ</sequence>
<evidence type="ECO:0000313" key="2">
    <source>
        <dbReference type="Proteomes" id="UP000037035"/>
    </source>
</evidence>
<reference evidence="1 2" key="1">
    <citation type="submission" date="2015-08" db="EMBL/GenBank/DDBJ databases">
        <title>Next Generation Sequencing and Analysis of the Genome of Puccinia sorghi L Schw, the Causal Agent of Maize Common Rust.</title>
        <authorList>
            <person name="Rochi L."/>
            <person name="Burguener G."/>
            <person name="Darino M."/>
            <person name="Turjanski A."/>
            <person name="Kreff E."/>
            <person name="Dieguez M.J."/>
            <person name="Sacco F."/>
        </authorList>
    </citation>
    <scope>NUCLEOTIDE SEQUENCE [LARGE SCALE GENOMIC DNA]</scope>
    <source>
        <strain evidence="1 2">RO10H11247</strain>
    </source>
</reference>
<dbReference type="VEuPathDB" id="FungiDB:VP01_6037g1"/>
<keyword evidence="2" id="KW-1185">Reference proteome</keyword>
<dbReference type="AlphaFoldDB" id="A0A0L6UI54"/>
<proteinExistence type="predicted"/>
<organism evidence="1 2">
    <name type="scientific">Puccinia sorghi</name>
    <dbReference type="NCBI Taxonomy" id="27349"/>
    <lineage>
        <taxon>Eukaryota</taxon>
        <taxon>Fungi</taxon>
        <taxon>Dikarya</taxon>
        <taxon>Basidiomycota</taxon>
        <taxon>Pucciniomycotina</taxon>
        <taxon>Pucciniomycetes</taxon>
        <taxon>Pucciniales</taxon>
        <taxon>Pucciniaceae</taxon>
        <taxon>Puccinia</taxon>
    </lineage>
</organism>
<protein>
    <submittedName>
        <fullName evidence="1">Uncharacterized protein</fullName>
    </submittedName>
</protein>